<organism evidence="14 15">
    <name type="scientific">Periplaneta americana</name>
    <name type="common">American cockroach</name>
    <name type="synonym">Blatta americana</name>
    <dbReference type="NCBI Taxonomy" id="6978"/>
    <lineage>
        <taxon>Eukaryota</taxon>
        <taxon>Metazoa</taxon>
        <taxon>Ecdysozoa</taxon>
        <taxon>Arthropoda</taxon>
        <taxon>Hexapoda</taxon>
        <taxon>Insecta</taxon>
        <taxon>Pterygota</taxon>
        <taxon>Neoptera</taxon>
        <taxon>Polyneoptera</taxon>
        <taxon>Dictyoptera</taxon>
        <taxon>Blattodea</taxon>
        <taxon>Blattoidea</taxon>
        <taxon>Blattidae</taxon>
        <taxon>Blattinae</taxon>
        <taxon>Periplaneta</taxon>
    </lineage>
</organism>
<comment type="similarity">
    <text evidence="3">Belongs to the complex I NDUFA2 subunit family.</text>
</comment>
<evidence type="ECO:0000259" key="13">
    <source>
        <dbReference type="SMART" id="SM00916"/>
    </source>
</evidence>
<dbReference type="PANTHER" id="PTHR12878">
    <property type="entry name" value="NADH-UBIQUINONE OXIDOREDUCTASE B8 SUBUNIT"/>
    <property type="match status" value="1"/>
</dbReference>
<dbReference type="SMART" id="SM00916">
    <property type="entry name" value="L51_S25_CI-B8"/>
    <property type="match status" value="1"/>
</dbReference>
<evidence type="ECO:0000313" key="15">
    <source>
        <dbReference type="Proteomes" id="UP001148838"/>
    </source>
</evidence>
<dbReference type="SUPFAM" id="SSF52833">
    <property type="entry name" value="Thioredoxin-like"/>
    <property type="match status" value="1"/>
</dbReference>
<keyword evidence="5" id="KW-0813">Transport</keyword>
<evidence type="ECO:0000256" key="11">
    <source>
        <dbReference type="ARBA" id="ARBA00031441"/>
    </source>
</evidence>
<keyword evidence="10" id="KW-0472">Membrane</keyword>
<evidence type="ECO:0000256" key="8">
    <source>
        <dbReference type="ARBA" id="ARBA00022982"/>
    </source>
</evidence>
<keyword evidence="9" id="KW-0496">Mitochondrion</keyword>
<dbReference type="Gene3D" id="3.40.30.10">
    <property type="entry name" value="Glutaredoxin"/>
    <property type="match status" value="1"/>
</dbReference>
<keyword evidence="6" id="KW-0679">Respiratory chain</keyword>
<evidence type="ECO:0000256" key="2">
    <source>
        <dbReference type="ARBA" id="ARBA00004443"/>
    </source>
</evidence>
<dbReference type="Pfam" id="PF05047">
    <property type="entry name" value="L51_S25_CI-B8"/>
    <property type="match status" value="1"/>
</dbReference>
<dbReference type="InterPro" id="IPR007741">
    <property type="entry name" value="Ribosomal_mL43/mS25/NADH_DH"/>
</dbReference>
<dbReference type="InterPro" id="IPR016464">
    <property type="entry name" value="NADH_Ub_cplx-1_asu_su-2"/>
</dbReference>
<evidence type="ECO:0000256" key="6">
    <source>
        <dbReference type="ARBA" id="ARBA00022660"/>
    </source>
</evidence>
<sequence>MASRAAVKFAKDLKELRLHICQKSAASQGARDFIEKHYVSLKTANPKFPILVRECSGVQPRLYARYVLGQMACYDLTGIFVQEVTDDIRELMSRPVLLND</sequence>
<evidence type="ECO:0000256" key="12">
    <source>
        <dbReference type="ARBA" id="ARBA00032513"/>
    </source>
</evidence>
<proteinExistence type="inferred from homology"/>
<keyword evidence="15" id="KW-1185">Reference proteome</keyword>
<comment type="caution">
    <text evidence="14">The sequence shown here is derived from an EMBL/GenBank/DDBJ whole genome shotgun (WGS) entry which is preliminary data.</text>
</comment>
<protein>
    <recommendedName>
        <fullName evidence="4">NADH dehydrogenase [ubiquinone] 1 alpha subcomplex subunit 2</fullName>
    </recommendedName>
    <alternativeName>
        <fullName evidence="11">Complex I-B8</fullName>
    </alternativeName>
    <alternativeName>
        <fullName evidence="12">NADH-ubiquinone oxidoreductase B8 subunit</fullName>
    </alternativeName>
</protein>
<evidence type="ECO:0000313" key="14">
    <source>
        <dbReference type="EMBL" id="KAJ4429203.1"/>
    </source>
</evidence>
<dbReference type="InterPro" id="IPR036249">
    <property type="entry name" value="Thioredoxin-like_sf"/>
</dbReference>
<dbReference type="PIRSF" id="PIRSF005822">
    <property type="entry name" value="NDUA2"/>
    <property type="match status" value="1"/>
</dbReference>
<evidence type="ECO:0000256" key="7">
    <source>
        <dbReference type="ARBA" id="ARBA00022792"/>
    </source>
</evidence>
<keyword evidence="8" id="KW-0249">Electron transport</keyword>
<evidence type="ECO:0000256" key="9">
    <source>
        <dbReference type="ARBA" id="ARBA00023128"/>
    </source>
</evidence>
<keyword evidence="7" id="KW-0999">Mitochondrion inner membrane</keyword>
<accession>A0ABQ8S5N2</accession>
<gene>
    <name evidence="14" type="ORF">ANN_26206</name>
</gene>
<evidence type="ECO:0000256" key="10">
    <source>
        <dbReference type="ARBA" id="ARBA00023136"/>
    </source>
</evidence>
<feature type="domain" description="Ribosomal protein/NADH dehydrogenase" evidence="13">
    <location>
        <begin position="22"/>
        <end position="95"/>
    </location>
</feature>
<dbReference type="PANTHER" id="PTHR12878:SF0">
    <property type="entry name" value="NADH DEHYDROGENASE [UBIQUINONE] 1 ALPHA SUBCOMPLEX SUBUNIT 2"/>
    <property type="match status" value="1"/>
</dbReference>
<comment type="function">
    <text evidence="1">Accessory subunit of the mitochondrial membrane respiratory chain NADH dehydrogenase (Complex I), that is believed not to be involved in catalysis. Complex I functions in the transfer of electrons from NADH to the respiratory chain. The immediate electron acceptor for the enzyme is believed to be ubiquinone.</text>
</comment>
<name>A0ABQ8S5N2_PERAM</name>
<reference evidence="14 15" key="1">
    <citation type="journal article" date="2022" name="Allergy">
        <title>Genome assembly and annotation of Periplaneta americana reveal a comprehensive cockroach allergen profile.</title>
        <authorList>
            <person name="Wang L."/>
            <person name="Xiong Q."/>
            <person name="Saelim N."/>
            <person name="Wang L."/>
            <person name="Nong W."/>
            <person name="Wan A.T."/>
            <person name="Shi M."/>
            <person name="Liu X."/>
            <person name="Cao Q."/>
            <person name="Hui J.H.L."/>
            <person name="Sookrung N."/>
            <person name="Leung T.F."/>
            <person name="Tungtrongchitr A."/>
            <person name="Tsui S.K.W."/>
        </authorList>
    </citation>
    <scope>NUCLEOTIDE SEQUENCE [LARGE SCALE GENOMIC DNA]</scope>
    <source>
        <strain evidence="14">PWHHKU_190912</strain>
    </source>
</reference>
<evidence type="ECO:0000256" key="5">
    <source>
        <dbReference type="ARBA" id="ARBA00022448"/>
    </source>
</evidence>
<evidence type="ECO:0000256" key="3">
    <source>
        <dbReference type="ARBA" id="ARBA00008939"/>
    </source>
</evidence>
<comment type="subcellular location">
    <subcellularLocation>
        <location evidence="2">Mitochondrion inner membrane</location>
        <topology evidence="2">Peripheral membrane protein</topology>
        <orientation evidence="2">Matrix side</orientation>
    </subcellularLocation>
</comment>
<dbReference type="EMBL" id="JAJSOF020000036">
    <property type="protein sequence ID" value="KAJ4429203.1"/>
    <property type="molecule type" value="Genomic_DNA"/>
</dbReference>
<evidence type="ECO:0000256" key="1">
    <source>
        <dbReference type="ARBA" id="ARBA00003195"/>
    </source>
</evidence>
<evidence type="ECO:0000256" key="4">
    <source>
        <dbReference type="ARBA" id="ARBA00016394"/>
    </source>
</evidence>
<dbReference type="Proteomes" id="UP001148838">
    <property type="component" value="Unassembled WGS sequence"/>
</dbReference>